<reference evidence="2" key="1">
    <citation type="submission" date="2016-11" db="UniProtKB">
        <authorList>
            <consortium name="WormBaseParasite"/>
        </authorList>
    </citation>
    <scope>IDENTIFICATION</scope>
</reference>
<dbReference type="WBParaSite" id="Csp11.Scaffold629.g10559.t1">
    <property type="protein sequence ID" value="Csp11.Scaffold629.g10559.t1"/>
    <property type="gene ID" value="Csp11.Scaffold629.g10559"/>
</dbReference>
<organism evidence="1 2">
    <name type="scientific">Caenorhabditis tropicalis</name>
    <dbReference type="NCBI Taxonomy" id="1561998"/>
    <lineage>
        <taxon>Eukaryota</taxon>
        <taxon>Metazoa</taxon>
        <taxon>Ecdysozoa</taxon>
        <taxon>Nematoda</taxon>
        <taxon>Chromadorea</taxon>
        <taxon>Rhabditida</taxon>
        <taxon>Rhabditina</taxon>
        <taxon>Rhabditomorpha</taxon>
        <taxon>Rhabditoidea</taxon>
        <taxon>Rhabditidae</taxon>
        <taxon>Peloderinae</taxon>
        <taxon>Caenorhabditis</taxon>
    </lineage>
</organism>
<protein>
    <submittedName>
        <fullName evidence="2">Secreted protein</fullName>
    </submittedName>
</protein>
<name>A0A1I7TPR7_9PELO</name>
<evidence type="ECO:0000313" key="1">
    <source>
        <dbReference type="Proteomes" id="UP000095282"/>
    </source>
</evidence>
<accession>A0A1I7TPR7</accession>
<keyword evidence="1" id="KW-1185">Reference proteome</keyword>
<dbReference type="Proteomes" id="UP000095282">
    <property type="component" value="Unplaced"/>
</dbReference>
<sequence>MFAGWFLMDLLFQGQFRTAPNMRGKTWHPKRITPIYTGLLYSSCYSIQSKESRCKDDYLSFSYSIHVEKRE</sequence>
<proteinExistence type="predicted"/>
<evidence type="ECO:0000313" key="2">
    <source>
        <dbReference type="WBParaSite" id="Csp11.Scaffold629.g10559.t1"/>
    </source>
</evidence>
<dbReference type="AlphaFoldDB" id="A0A1I7TPR7"/>